<feature type="chain" id="PRO_5030592853" evidence="1">
    <location>
        <begin position="26"/>
        <end position="180"/>
    </location>
</feature>
<dbReference type="AlphaFoldDB" id="A0A7W5ZZK7"/>
<name>A0A7W5ZZK7_9SPHN</name>
<dbReference type="Proteomes" id="UP000562395">
    <property type="component" value="Unassembled WGS sequence"/>
</dbReference>
<evidence type="ECO:0000313" key="3">
    <source>
        <dbReference type="Proteomes" id="UP000562395"/>
    </source>
</evidence>
<feature type="signal peptide" evidence="1">
    <location>
        <begin position="1"/>
        <end position="25"/>
    </location>
</feature>
<gene>
    <name evidence="2" type="ORF">GGQ88_002474</name>
</gene>
<evidence type="ECO:0000256" key="1">
    <source>
        <dbReference type="SAM" id="SignalP"/>
    </source>
</evidence>
<comment type="caution">
    <text evidence="2">The sequence shown here is derived from an EMBL/GenBank/DDBJ whole genome shotgun (WGS) entry which is preliminary data.</text>
</comment>
<proteinExistence type="predicted"/>
<organism evidence="2 3">
    <name type="scientific">Novosphingobium hassiacum</name>
    <dbReference type="NCBI Taxonomy" id="173676"/>
    <lineage>
        <taxon>Bacteria</taxon>
        <taxon>Pseudomonadati</taxon>
        <taxon>Pseudomonadota</taxon>
        <taxon>Alphaproteobacteria</taxon>
        <taxon>Sphingomonadales</taxon>
        <taxon>Sphingomonadaceae</taxon>
        <taxon>Novosphingobium</taxon>
    </lineage>
</organism>
<accession>A0A7W5ZZK7</accession>
<evidence type="ECO:0000313" key="2">
    <source>
        <dbReference type="EMBL" id="MBB3861202.1"/>
    </source>
</evidence>
<keyword evidence="3" id="KW-1185">Reference proteome</keyword>
<reference evidence="2 3" key="1">
    <citation type="submission" date="2020-08" db="EMBL/GenBank/DDBJ databases">
        <title>Genomic Encyclopedia of Type Strains, Phase IV (KMG-IV): sequencing the most valuable type-strain genomes for metagenomic binning, comparative biology and taxonomic classification.</title>
        <authorList>
            <person name="Goeker M."/>
        </authorList>
    </citation>
    <scope>NUCLEOTIDE SEQUENCE [LARGE SCALE GENOMIC DNA]</scope>
    <source>
        <strain evidence="2 3">DSM 14552</strain>
    </source>
</reference>
<keyword evidence="1" id="KW-0732">Signal</keyword>
<protein>
    <submittedName>
        <fullName evidence="2">Uncharacterized protein</fullName>
    </submittedName>
</protein>
<sequence>MMTLSRKVFLAAAGLALAQVQMAHAAECLNEGEVGSLVGYALPSVIEGAMTACKPHLAPTGFFATRGSEFAGRYASRKQANWPGAKSAFLKLGSAKDPSLNKTIGALPDSALQPFVEAMVSEMVGGEIKPDQCTAIERGVRILSPLPAENTAELITFVLVMADKPKAGKTSSLPICKAAN</sequence>
<dbReference type="RefSeq" id="WP_183613590.1">
    <property type="nucleotide sequence ID" value="NZ_JACICY010000005.1"/>
</dbReference>
<dbReference type="EMBL" id="JACICY010000005">
    <property type="protein sequence ID" value="MBB3861202.1"/>
    <property type="molecule type" value="Genomic_DNA"/>
</dbReference>